<evidence type="ECO:0000313" key="3">
    <source>
        <dbReference type="Proteomes" id="UP000254764"/>
    </source>
</evidence>
<dbReference type="Proteomes" id="UP000254764">
    <property type="component" value="Unassembled WGS sequence"/>
</dbReference>
<dbReference type="InterPro" id="IPR021327">
    <property type="entry name" value="DUF2934"/>
</dbReference>
<dbReference type="RefSeq" id="WP_115668473.1">
    <property type="nucleotide sequence ID" value="NZ_UEYP01000001.1"/>
</dbReference>
<dbReference type="Pfam" id="PF11154">
    <property type="entry name" value="DUF2934"/>
    <property type="match status" value="1"/>
</dbReference>
<proteinExistence type="predicted"/>
<dbReference type="EMBL" id="UEYP01000001">
    <property type="protein sequence ID" value="SSC65402.1"/>
    <property type="molecule type" value="Genomic_DNA"/>
</dbReference>
<gene>
    <name evidence="2" type="ORF">RHIZ70_1110</name>
</gene>
<evidence type="ECO:0008006" key="4">
    <source>
        <dbReference type="Google" id="ProtNLM"/>
    </source>
</evidence>
<protein>
    <recommendedName>
        <fullName evidence="4">DUF2934 domain-containing protein</fullName>
    </recommendedName>
</protein>
<sequence>MAEIDTDWIARRAYALWEEEGRPDGRHDIHWQEAIRAWETWQASASATTEHAERRIKKARNAEPTQIPASESAAAVKPPSPRGRRKE</sequence>
<dbReference type="AlphaFoldDB" id="A0A376AC63"/>
<name>A0A376AC63_9HYPH</name>
<accession>A0A376AC63</accession>
<feature type="region of interest" description="Disordered" evidence="1">
    <location>
        <begin position="45"/>
        <end position="87"/>
    </location>
</feature>
<keyword evidence="3" id="KW-1185">Reference proteome</keyword>
<organism evidence="2 3">
    <name type="scientific">Ciceribacter selenitireducens ATCC BAA-1503</name>
    <dbReference type="NCBI Taxonomy" id="1336235"/>
    <lineage>
        <taxon>Bacteria</taxon>
        <taxon>Pseudomonadati</taxon>
        <taxon>Pseudomonadota</taxon>
        <taxon>Alphaproteobacteria</taxon>
        <taxon>Hyphomicrobiales</taxon>
        <taxon>Rhizobiaceae</taxon>
        <taxon>Ciceribacter</taxon>
    </lineage>
</organism>
<evidence type="ECO:0000313" key="2">
    <source>
        <dbReference type="EMBL" id="SSC65402.1"/>
    </source>
</evidence>
<evidence type="ECO:0000256" key="1">
    <source>
        <dbReference type="SAM" id="MobiDB-lite"/>
    </source>
</evidence>
<dbReference type="OrthoDB" id="9811127at2"/>
<reference evidence="3" key="1">
    <citation type="submission" date="2018-07" db="EMBL/GenBank/DDBJ databases">
        <authorList>
            <person name="Peiro R."/>
            <person name="Begona"/>
            <person name="Cbmso G."/>
            <person name="Lopez M."/>
            <person name="Gonzalez S."/>
        </authorList>
    </citation>
    <scope>NUCLEOTIDE SEQUENCE [LARGE SCALE GENOMIC DNA]</scope>
</reference>